<evidence type="ECO:0000256" key="2">
    <source>
        <dbReference type="ARBA" id="ARBA00004651"/>
    </source>
</evidence>
<keyword evidence="14" id="KW-1185">Reference proteome</keyword>
<feature type="transmembrane region" description="Helical" evidence="12">
    <location>
        <begin position="230"/>
        <end position="254"/>
    </location>
</feature>
<feature type="transmembrane region" description="Helical" evidence="12">
    <location>
        <begin position="407"/>
        <end position="429"/>
    </location>
</feature>
<keyword evidence="9" id="KW-0029">Amino-acid transport</keyword>
<feature type="transmembrane region" description="Helical" evidence="12">
    <location>
        <begin position="155"/>
        <end position="178"/>
    </location>
</feature>
<dbReference type="Pfam" id="PF13520">
    <property type="entry name" value="AA_permease_2"/>
    <property type="match status" value="1"/>
</dbReference>
<dbReference type="Proteomes" id="UP000029844">
    <property type="component" value="Unassembled WGS sequence"/>
</dbReference>
<comment type="subcellular location">
    <subcellularLocation>
        <location evidence="2">Cell membrane</location>
        <topology evidence="2">Multi-pass membrane protein</topology>
    </subcellularLocation>
</comment>
<evidence type="ECO:0000256" key="10">
    <source>
        <dbReference type="ARBA" id="ARBA00022989"/>
    </source>
</evidence>
<gene>
    <name evidence="13" type="ORF">EP57_00055</name>
</gene>
<evidence type="ECO:0000313" key="14">
    <source>
        <dbReference type="Proteomes" id="UP000029844"/>
    </source>
</evidence>
<feature type="transmembrane region" description="Helical" evidence="12">
    <location>
        <begin position="282"/>
        <end position="304"/>
    </location>
</feature>
<evidence type="ECO:0000256" key="6">
    <source>
        <dbReference type="ARBA" id="ARBA00022449"/>
    </source>
</evidence>
<comment type="caution">
    <text evidence="13">The sequence shown here is derived from an EMBL/GenBank/DDBJ whole genome shotgun (WGS) entry which is preliminary data.</text>
</comment>
<dbReference type="GeneID" id="58715843"/>
<dbReference type="InterPro" id="IPR002293">
    <property type="entry name" value="AA/rel_permease1"/>
</dbReference>
<dbReference type="PANTHER" id="PTHR42770:SF15">
    <property type="entry name" value="GLUTAMATE_GAMMA-AMINOBUTYRATE ANTIPORTER-RELATED"/>
    <property type="match status" value="1"/>
</dbReference>
<keyword evidence="11 12" id="KW-0472">Membrane</keyword>
<evidence type="ECO:0000256" key="8">
    <source>
        <dbReference type="ARBA" id="ARBA00022692"/>
    </source>
</evidence>
<comment type="catalytic activity">
    <reaction evidence="1">
        <text>4-aminobutanoate(in) + L-glutamate(out) = 4-aminobutanoate(out) + L-glutamate(in)</text>
        <dbReference type="Rhea" id="RHEA:28919"/>
        <dbReference type="ChEBI" id="CHEBI:29985"/>
        <dbReference type="ChEBI" id="CHEBI:59888"/>
    </reaction>
</comment>
<name>A0A099WMR8_9LIST</name>
<keyword evidence="10 12" id="KW-1133">Transmembrane helix</keyword>
<feature type="transmembrane region" description="Helical" evidence="12">
    <location>
        <begin position="359"/>
        <end position="386"/>
    </location>
</feature>
<keyword evidence="7" id="KW-1003">Cell membrane</keyword>
<dbReference type="AlphaFoldDB" id="A0A099WMR8"/>
<feature type="transmembrane region" description="Helical" evidence="12">
    <location>
        <begin position="198"/>
        <end position="218"/>
    </location>
</feature>
<dbReference type="RefSeq" id="WP_036082987.1">
    <property type="nucleotide sequence ID" value="NZ_CBCSHQ010000002.1"/>
</dbReference>
<dbReference type="OrthoDB" id="9791588at2"/>
<proteinExistence type="inferred from homology"/>
<evidence type="ECO:0000256" key="5">
    <source>
        <dbReference type="ARBA" id="ARBA00022448"/>
    </source>
</evidence>
<organism evidence="13 14">
    <name type="scientific">Listeria booriae</name>
    <dbReference type="NCBI Taxonomy" id="1552123"/>
    <lineage>
        <taxon>Bacteria</taxon>
        <taxon>Bacillati</taxon>
        <taxon>Bacillota</taxon>
        <taxon>Bacilli</taxon>
        <taxon>Bacillales</taxon>
        <taxon>Listeriaceae</taxon>
        <taxon>Listeria</taxon>
    </lineage>
</organism>
<sequence>MKKQASAKTLSLFGFFAITASLFITVYEYPTFATSGFSLVFFLLLCGFLWFLPVSLCSAELATVDGYQEGGIFGWVSKTLGEKYGFAAIFFQWFQITVGFVTMIYFIIGALSYVISFPALDSNPMYKFIAVLVIFWGLTLLQLKGTKVTAIFAKLGFVVGITIPVLALFFLTIFHLKSGHHAAISFTASSFIPKWTDMSSLVIFMLAYMGVEASAPHINEMKNPKRDYPLAMILLIFVGIALNTIGGLSVASVVPSHDLSLSSGVVQTFKALILQNGNSLEWVVKLIAFMIAFGVMAQVSSWIVGPTKGMQTVADKGIIPSVFRKTNKHNVPVPLIMVQGVIVSIWAAVLTFGGGGNNVSFLTAISLTVVIYLIGYVLFFLAYFVLILKKKNLERTYQIPGGKIVKLIVAGVGLLMSVAAIVSAFFPPASLSKSSDMSYEIILAASFIITVLIPFVIYAVHTKKEKKAIKEATIQEKATLSVE</sequence>
<feature type="transmembrane region" description="Helical" evidence="12">
    <location>
        <begin position="333"/>
        <end position="353"/>
    </location>
</feature>
<feature type="transmembrane region" description="Helical" evidence="12">
    <location>
        <begin position="9"/>
        <end position="27"/>
    </location>
</feature>
<dbReference type="GO" id="GO:0005886">
    <property type="term" value="C:plasma membrane"/>
    <property type="evidence" value="ECO:0007669"/>
    <property type="project" value="UniProtKB-SubCell"/>
</dbReference>
<evidence type="ECO:0000256" key="3">
    <source>
        <dbReference type="ARBA" id="ARBA00010503"/>
    </source>
</evidence>
<keyword evidence="5" id="KW-0813">Transport</keyword>
<keyword evidence="8 12" id="KW-0812">Transmembrane</keyword>
<dbReference type="PIRSF" id="PIRSF006060">
    <property type="entry name" value="AA_transporter"/>
    <property type="match status" value="1"/>
</dbReference>
<protein>
    <recommendedName>
        <fullName evidence="4">Glutamate/gamma-aminobutyrate antiporter</fullName>
    </recommendedName>
</protein>
<feature type="transmembrane region" description="Helical" evidence="12">
    <location>
        <begin position="84"/>
        <end position="113"/>
    </location>
</feature>
<dbReference type="NCBIfam" id="TIGR00910">
    <property type="entry name" value="2A0307_GadC"/>
    <property type="match status" value="1"/>
</dbReference>
<dbReference type="EMBL" id="JNFA01000001">
    <property type="protein sequence ID" value="KGL45425.1"/>
    <property type="molecule type" value="Genomic_DNA"/>
</dbReference>
<dbReference type="Gene3D" id="1.20.1740.10">
    <property type="entry name" value="Amino acid/polyamine transporter I"/>
    <property type="match status" value="1"/>
</dbReference>
<reference evidence="13 14" key="1">
    <citation type="submission" date="2014-05" db="EMBL/GenBank/DDBJ databases">
        <title>Novel Listeriaceae from food processing environments.</title>
        <authorList>
            <person name="den Bakker H.C."/>
        </authorList>
    </citation>
    <scope>NUCLEOTIDE SEQUENCE [LARGE SCALE GENOMIC DNA]</scope>
    <source>
        <strain evidence="13 14">FSL A5-0281</strain>
    </source>
</reference>
<feature type="transmembrane region" description="Helical" evidence="12">
    <location>
        <begin position="441"/>
        <end position="460"/>
    </location>
</feature>
<evidence type="ECO:0000256" key="11">
    <source>
        <dbReference type="ARBA" id="ARBA00023136"/>
    </source>
</evidence>
<dbReference type="GO" id="GO:0015297">
    <property type="term" value="F:antiporter activity"/>
    <property type="evidence" value="ECO:0007669"/>
    <property type="project" value="UniProtKB-KW"/>
</dbReference>
<dbReference type="GO" id="GO:0006865">
    <property type="term" value="P:amino acid transport"/>
    <property type="evidence" value="ECO:0007669"/>
    <property type="project" value="UniProtKB-KW"/>
</dbReference>
<evidence type="ECO:0000256" key="12">
    <source>
        <dbReference type="SAM" id="Phobius"/>
    </source>
</evidence>
<evidence type="ECO:0000256" key="7">
    <source>
        <dbReference type="ARBA" id="ARBA00022475"/>
    </source>
</evidence>
<evidence type="ECO:0000256" key="1">
    <source>
        <dbReference type="ARBA" id="ARBA00001341"/>
    </source>
</evidence>
<accession>A0A099WMR8</accession>
<dbReference type="eggNOG" id="COG0531">
    <property type="taxonomic scope" value="Bacteria"/>
</dbReference>
<comment type="similarity">
    <text evidence="3">Belongs to the amino acid-polyamine-organocation (APC) superfamily. Glutamate:GABA antiporter (GGA) (TC 2.A.3.7) family.</text>
</comment>
<dbReference type="InterPro" id="IPR050367">
    <property type="entry name" value="APC_superfamily"/>
</dbReference>
<evidence type="ECO:0000256" key="4">
    <source>
        <dbReference type="ARBA" id="ARBA00018235"/>
    </source>
</evidence>
<dbReference type="InterPro" id="IPR004759">
    <property type="entry name" value="Glu_antiport"/>
</dbReference>
<dbReference type="STRING" id="1552123.EP57_00055"/>
<dbReference type="PANTHER" id="PTHR42770">
    <property type="entry name" value="AMINO ACID TRANSPORTER-RELATED"/>
    <property type="match status" value="1"/>
</dbReference>
<keyword evidence="6" id="KW-0050">Antiport</keyword>
<feature type="transmembrane region" description="Helical" evidence="12">
    <location>
        <begin position="125"/>
        <end position="143"/>
    </location>
</feature>
<feature type="transmembrane region" description="Helical" evidence="12">
    <location>
        <begin position="39"/>
        <end position="63"/>
    </location>
</feature>
<evidence type="ECO:0000256" key="9">
    <source>
        <dbReference type="ARBA" id="ARBA00022970"/>
    </source>
</evidence>
<evidence type="ECO:0000313" key="13">
    <source>
        <dbReference type="EMBL" id="KGL45425.1"/>
    </source>
</evidence>